<organism evidence="3 4">
    <name type="scientific">Heterorhabditis bacteriophora</name>
    <name type="common">Entomopathogenic nematode worm</name>
    <dbReference type="NCBI Taxonomy" id="37862"/>
    <lineage>
        <taxon>Eukaryota</taxon>
        <taxon>Metazoa</taxon>
        <taxon>Ecdysozoa</taxon>
        <taxon>Nematoda</taxon>
        <taxon>Chromadorea</taxon>
        <taxon>Rhabditida</taxon>
        <taxon>Rhabditina</taxon>
        <taxon>Rhabditomorpha</taxon>
        <taxon>Strongyloidea</taxon>
        <taxon>Heterorhabditidae</taxon>
        <taxon>Heterorhabditis</taxon>
    </lineage>
</organism>
<dbReference type="Pfam" id="PF02194">
    <property type="entry name" value="PXA"/>
    <property type="match status" value="1"/>
</dbReference>
<dbReference type="AlphaFoldDB" id="A0A1I7XPK4"/>
<proteinExistence type="predicted"/>
<dbReference type="WBParaSite" id="Hba_19666">
    <property type="protein sequence ID" value="Hba_19666"/>
    <property type="gene ID" value="Hba_19666"/>
</dbReference>
<keyword evidence="1" id="KW-0472">Membrane</keyword>
<evidence type="ECO:0000259" key="2">
    <source>
        <dbReference type="PROSITE" id="PS51207"/>
    </source>
</evidence>
<feature type="domain" description="PXA" evidence="2">
    <location>
        <begin position="484"/>
        <end position="608"/>
    </location>
</feature>
<reference evidence="4" key="1">
    <citation type="submission" date="2016-11" db="UniProtKB">
        <authorList>
            <consortium name="WormBaseParasite"/>
        </authorList>
    </citation>
    <scope>IDENTIFICATION</scope>
</reference>
<dbReference type="PANTHER" id="PTHR46406:SF1">
    <property type="entry name" value="NITRIC OXIDE-ASSOCIATED PROTEIN 1"/>
    <property type="match status" value="1"/>
</dbReference>
<dbReference type="PANTHER" id="PTHR46406">
    <property type="entry name" value="NITRIC OXIDE-ASSOCIATED PROTEIN 1"/>
    <property type="match status" value="1"/>
</dbReference>
<evidence type="ECO:0000313" key="3">
    <source>
        <dbReference type="Proteomes" id="UP000095283"/>
    </source>
</evidence>
<evidence type="ECO:0000313" key="4">
    <source>
        <dbReference type="WBParaSite" id="Hba_19666"/>
    </source>
</evidence>
<accession>A0A1I7XPK4</accession>
<name>A0A1I7XPK4_HETBA</name>
<dbReference type="InterPro" id="IPR003114">
    <property type="entry name" value="Phox_assoc"/>
</dbReference>
<evidence type="ECO:0000256" key="1">
    <source>
        <dbReference type="SAM" id="Phobius"/>
    </source>
</evidence>
<feature type="transmembrane region" description="Helical" evidence="1">
    <location>
        <begin position="399"/>
        <end position="419"/>
    </location>
</feature>
<keyword evidence="3" id="KW-1185">Reference proteome</keyword>
<protein>
    <submittedName>
        <fullName evidence="4">PXA domain-containing protein</fullName>
    </submittedName>
</protein>
<sequence length="608" mass="69454">MSYSIYFLRFTILRSPSDSYQVNLMTKSARTKSKPGNKVDLLPPDAQCGYLKRFKQAVEKALEDAEFREQFMTLFNAFLQSDLCKVRAVDLIQRATTSVWPGTTISLLKFPVMKPSPYRLEMRRRRMLKHRAWIKKEMYARKLMLQETGDSKYAVLTGTIQNTYKDQDDELQPISTSKLSLDEHDSCRKGTKKSWSMDDSIFSKGIWCYDTPGTVNAEQVSMVNTIVLNLFTLDELIRVVPRRLLQPRTALVPVGYSILIGGVAKIDVLSSTRESNIYLTTFVSEDLPLNIMKSEDVEIFLAKYLGTEILAVPCGGPERLKQWPAMESQEFDIQGNKASQIASVTSWWARSHYSTSNAALCCRVTREKNTRLSILQDDHLVFIMNYCTLERWFHDPRSWWIAGLGISIALLTWLGFGAFSISCCISSLFLGFNFAAWVTIDSNGEFLAPLVDYWVNKGNGASTNTLHTTSGTRRTMPWDGLEIPSTVNDSLENLLDQIVDKYVNNWYESGISRDRAFLSEIRYQIRFACSLFARRLLALDLPRIIVQDALPITALHLNRIIKIEDDMEEKRDKNVTIVKKLCVARMSVHQKVNQYGELYNGRVDNRGL</sequence>
<keyword evidence="1" id="KW-0812">Transmembrane</keyword>
<dbReference type="InterPro" id="IPR052807">
    <property type="entry name" value="Mito_transl_resp_regulator"/>
</dbReference>
<dbReference type="PROSITE" id="PS51207">
    <property type="entry name" value="PXA"/>
    <property type="match status" value="1"/>
</dbReference>
<dbReference type="Proteomes" id="UP000095283">
    <property type="component" value="Unplaced"/>
</dbReference>
<keyword evidence="1" id="KW-1133">Transmembrane helix</keyword>